<dbReference type="InterPro" id="IPR052059">
    <property type="entry name" value="CR_Ser/Thr_kinase"/>
</dbReference>
<comment type="caution">
    <text evidence="11">The sequence shown here is derived from an EMBL/GenBank/DDBJ whole genome shotgun (WGS) entry which is preliminary data.</text>
</comment>
<evidence type="ECO:0000256" key="8">
    <source>
        <dbReference type="ARBA" id="ARBA00023136"/>
    </source>
</evidence>
<dbReference type="AlphaFoldDB" id="A0A834GIX0"/>
<evidence type="ECO:0000256" key="5">
    <source>
        <dbReference type="ARBA" id="ARBA00022777"/>
    </source>
</evidence>
<name>A0A834GIX0_RHOSS</name>
<evidence type="ECO:0000256" key="3">
    <source>
        <dbReference type="ARBA" id="ARBA00022737"/>
    </source>
</evidence>
<dbReference type="FunFam" id="1.10.510.10:FF:000384">
    <property type="entry name" value="G-type lectin S-receptor-like serine/threonine-protein kinase"/>
    <property type="match status" value="1"/>
</dbReference>
<dbReference type="Pfam" id="PF23247">
    <property type="entry name" value="LRR_RPS2"/>
    <property type="match status" value="1"/>
</dbReference>
<dbReference type="InterPro" id="IPR055414">
    <property type="entry name" value="LRR_R13L4/SHOC2-like"/>
</dbReference>
<dbReference type="Pfam" id="PF00069">
    <property type="entry name" value="Pkinase"/>
    <property type="match status" value="1"/>
</dbReference>
<dbReference type="Proteomes" id="UP000626092">
    <property type="component" value="Unassembled WGS sequence"/>
</dbReference>
<accession>A0A834GIX0</accession>
<dbReference type="OrthoDB" id="1938824at2759"/>
<dbReference type="InterPro" id="IPR057135">
    <property type="entry name" value="At4g27190-like_LRR"/>
</dbReference>
<dbReference type="SUPFAM" id="SSF56112">
    <property type="entry name" value="Protein kinase-like (PK-like)"/>
    <property type="match status" value="1"/>
</dbReference>
<sequence>MSKPIINFIQNLLKPFRSSTKDENCEQKQFSFPTLASATKHFHPDRKLGQGRYGPVFRGKLEDGREIAVKKLSHISRLGKKEFTNEAKLLTRVQHRNVVNLLGYCDHGQEKLLVYEYVVNGSLDKHLFKAGRGDALDWKRRYDIITGIARGLLYIHEGSPGVITHRDIKAGNILLDDQWVPKIADFGMGRLFPEDETHVYVAGTNEYMAPEYVMHGILSPKADVYSFGVVVLELISGQKNSSFNRISDAENLLEWAYNLFKKGKSLEVMDPALASSAVPDQVAMCVQIGLLCTQSDPQYRPTMLRVVLLLSQKPRTLVVELTRPGDPRSSQRRDLTSNFAPATTSTSHLTRQQLSPRGKLPMPNFPARDKQKISTPDPRSRGEVDLEHLQVQVDYNSNASISISDHQSTRGTAPEGGVLCMEELARLTEIGEAVTQGQKLSPEDKGFSTRETDEVSHSSEEELIRLENLEETPSDPRELEELNCDPMEVPPTISHHFSILHVLDLSYTEINSLPQSISRLVALQKLFLRGCELLMEIPPEIGELVNLEVLDLEGTEILCLPKEIAKLVNLTCLKVSFYGYANQANQTVIPSRVLSNLSRLNELIIYVTPYGEWWDVEVKTIIDDLFSLKEIRTLKLWLPTTELLEDLTILIFQCLTNFRFTVGRHEEHFISRLPHDVEEEFNNLEKLHKGLKYINGSRIPNEITKVLKHANAFFLQRHWTAKSLSEFGHENMIEVKYCLVMECNEFRTIIDSEQFYQEKDGRSESEDFQDFNEAIVLGSLENLIIRYMKNMESVWKGPVEKGSLSNLKSFALHTCPNLTTLFTIDMFRNLVNLEELIVEDCPKIDSLVSFESSNSKSSLFLPNLKKISLLELPELVSISSGLCIAPNLERMVIFYCPKLEKLSTMDVSSTKLKVVKGEKEWWDALKWYESDLSTEHEDYLARFFIPLRRDGDLMAQLTKD</sequence>
<reference evidence="11" key="1">
    <citation type="submission" date="2019-11" db="EMBL/GenBank/DDBJ databases">
        <authorList>
            <person name="Liu Y."/>
            <person name="Hou J."/>
            <person name="Li T.-Q."/>
            <person name="Guan C.-H."/>
            <person name="Wu X."/>
            <person name="Wu H.-Z."/>
            <person name="Ling F."/>
            <person name="Zhang R."/>
            <person name="Shi X.-G."/>
            <person name="Ren J.-P."/>
            <person name="Chen E.-F."/>
            <person name="Sun J.-M."/>
        </authorList>
    </citation>
    <scope>NUCLEOTIDE SEQUENCE</scope>
    <source>
        <strain evidence="11">Adult_tree_wgs_1</strain>
        <tissue evidence="11">Leaves</tissue>
    </source>
</reference>
<dbReference type="GO" id="GO:0005524">
    <property type="term" value="F:ATP binding"/>
    <property type="evidence" value="ECO:0007669"/>
    <property type="project" value="UniProtKB-KW"/>
</dbReference>
<keyword evidence="5" id="KW-0418">Kinase</keyword>
<proteinExistence type="predicted"/>
<feature type="domain" description="Protein kinase" evidence="10">
    <location>
        <begin position="42"/>
        <end position="316"/>
    </location>
</feature>
<keyword evidence="4" id="KW-0547">Nucleotide-binding</keyword>
<keyword evidence="8" id="KW-0472">Membrane</keyword>
<evidence type="ECO:0000313" key="12">
    <source>
        <dbReference type="Proteomes" id="UP000626092"/>
    </source>
</evidence>
<dbReference type="PROSITE" id="PS00108">
    <property type="entry name" value="PROTEIN_KINASE_ST"/>
    <property type="match status" value="1"/>
</dbReference>
<feature type="compositionally biased region" description="Basic and acidic residues" evidence="9">
    <location>
        <begin position="441"/>
        <end position="461"/>
    </location>
</feature>
<dbReference type="InterPro" id="IPR032675">
    <property type="entry name" value="LRR_dom_sf"/>
</dbReference>
<feature type="compositionally biased region" description="Basic and acidic residues" evidence="9">
    <location>
        <begin position="367"/>
        <end position="384"/>
    </location>
</feature>
<evidence type="ECO:0000256" key="1">
    <source>
        <dbReference type="ARBA" id="ARBA00022679"/>
    </source>
</evidence>
<keyword evidence="1" id="KW-0808">Transferase</keyword>
<dbReference type="GO" id="GO:0004672">
    <property type="term" value="F:protein kinase activity"/>
    <property type="evidence" value="ECO:0007669"/>
    <property type="project" value="InterPro"/>
</dbReference>
<dbReference type="EMBL" id="WJXA01000009">
    <property type="protein sequence ID" value="KAF7133017.1"/>
    <property type="molecule type" value="Genomic_DNA"/>
</dbReference>
<keyword evidence="7" id="KW-1133">Transmembrane helix</keyword>
<dbReference type="PROSITE" id="PS50011">
    <property type="entry name" value="PROTEIN_KINASE_DOM"/>
    <property type="match status" value="1"/>
</dbReference>
<dbReference type="Gene3D" id="3.30.200.20">
    <property type="entry name" value="Phosphorylase Kinase, domain 1"/>
    <property type="match status" value="1"/>
</dbReference>
<evidence type="ECO:0000256" key="6">
    <source>
        <dbReference type="ARBA" id="ARBA00022840"/>
    </source>
</evidence>
<organism evidence="11 12">
    <name type="scientific">Rhododendron simsii</name>
    <name type="common">Sims's rhododendron</name>
    <dbReference type="NCBI Taxonomy" id="118357"/>
    <lineage>
        <taxon>Eukaryota</taxon>
        <taxon>Viridiplantae</taxon>
        <taxon>Streptophyta</taxon>
        <taxon>Embryophyta</taxon>
        <taxon>Tracheophyta</taxon>
        <taxon>Spermatophyta</taxon>
        <taxon>Magnoliopsida</taxon>
        <taxon>eudicotyledons</taxon>
        <taxon>Gunneridae</taxon>
        <taxon>Pentapetalae</taxon>
        <taxon>asterids</taxon>
        <taxon>Ericales</taxon>
        <taxon>Ericaceae</taxon>
        <taxon>Ericoideae</taxon>
        <taxon>Rhodoreae</taxon>
        <taxon>Rhododendron</taxon>
    </lineage>
</organism>
<dbReference type="Pfam" id="PF23598">
    <property type="entry name" value="LRR_14"/>
    <property type="match status" value="1"/>
</dbReference>
<evidence type="ECO:0000256" key="4">
    <source>
        <dbReference type="ARBA" id="ARBA00022741"/>
    </source>
</evidence>
<evidence type="ECO:0000259" key="10">
    <source>
        <dbReference type="PROSITE" id="PS50011"/>
    </source>
</evidence>
<keyword evidence="3" id="KW-0677">Repeat</keyword>
<dbReference type="SUPFAM" id="SSF52058">
    <property type="entry name" value="L domain-like"/>
    <property type="match status" value="1"/>
</dbReference>
<feature type="compositionally biased region" description="Basic and acidic residues" evidence="9">
    <location>
        <begin position="323"/>
        <end position="335"/>
    </location>
</feature>
<feature type="region of interest" description="Disordered" evidence="9">
    <location>
        <begin position="435"/>
        <end position="461"/>
    </location>
</feature>
<dbReference type="CDD" id="cd14066">
    <property type="entry name" value="STKc_IRAK"/>
    <property type="match status" value="1"/>
</dbReference>
<feature type="compositionally biased region" description="Polar residues" evidence="9">
    <location>
        <begin position="336"/>
        <end position="355"/>
    </location>
</feature>
<dbReference type="Gene3D" id="1.10.510.10">
    <property type="entry name" value="Transferase(Phosphotransferase) domain 1"/>
    <property type="match status" value="1"/>
</dbReference>
<evidence type="ECO:0000256" key="7">
    <source>
        <dbReference type="ARBA" id="ARBA00022989"/>
    </source>
</evidence>
<evidence type="ECO:0000256" key="2">
    <source>
        <dbReference type="ARBA" id="ARBA00022692"/>
    </source>
</evidence>
<dbReference type="SMART" id="SM00220">
    <property type="entry name" value="S_TKc"/>
    <property type="match status" value="1"/>
</dbReference>
<keyword evidence="6" id="KW-0067">ATP-binding</keyword>
<dbReference type="InterPro" id="IPR000719">
    <property type="entry name" value="Prot_kinase_dom"/>
</dbReference>
<keyword evidence="2" id="KW-0812">Transmembrane</keyword>
<dbReference type="Gene3D" id="3.80.10.10">
    <property type="entry name" value="Ribonuclease Inhibitor"/>
    <property type="match status" value="2"/>
</dbReference>
<evidence type="ECO:0000256" key="9">
    <source>
        <dbReference type="SAM" id="MobiDB-lite"/>
    </source>
</evidence>
<feature type="region of interest" description="Disordered" evidence="9">
    <location>
        <begin position="320"/>
        <end position="384"/>
    </location>
</feature>
<dbReference type="InterPro" id="IPR011009">
    <property type="entry name" value="Kinase-like_dom_sf"/>
</dbReference>
<protein>
    <recommendedName>
        <fullName evidence="10">Protein kinase domain-containing protein</fullName>
    </recommendedName>
</protein>
<keyword evidence="12" id="KW-1185">Reference proteome</keyword>
<dbReference type="FunFam" id="3.30.200.20:FF:000327">
    <property type="entry name" value="Cysteine-rich receptor-like protein kinase 10"/>
    <property type="match status" value="1"/>
</dbReference>
<dbReference type="PANTHER" id="PTHR47973">
    <property type="entry name" value="CYSTEINE-RICH RECEPTOR-LIKE PROTEIN KINASE 3"/>
    <property type="match status" value="1"/>
</dbReference>
<gene>
    <name evidence="11" type="ORF">RHSIM_Rhsim09G0175600</name>
</gene>
<evidence type="ECO:0000313" key="11">
    <source>
        <dbReference type="EMBL" id="KAF7133017.1"/>
    </source>
</evidence>
<dbReference type="InterPro" id="IPR008271">
    <property type="entry name" value="Ser/Thr_kinase_AS"/>
</dbReference>